<name>A0A0A9BYG3_ARUDO</name>
<reference evidence="1" key="1">
    <citation type="submission" date="2014-09" db="EMBL/GenBank/DDBJ databases">
        <authorList>
            <person name="Magalhaes I.L.F."/>
            <person name="Oliveira U."/>
            <person name="Santos F.R."/>
            <person name="Vidigal T.H.D.A."/>
            <person name="Brescovit A.D."/>
            <person name="Santos A.J."/>
        </authorList>
    </citation>
    <scope>NUCLEOTIDE SEQUENCE</scope>
    <source>
        <tissue evidence="1">Shoot tissue taken approximately 20 cm above the soil surface</tissue>
    </source>
</reference>
<dbReference type="EMBL" id="GBRH01230637">
    <property type="protein sequence ID" value="JAD67258.1"/>
    <property type="molecule type" value="Transcribed_RNA"/>
</dbReference>
<organism evidence="1">
    <name type="scientific">Arundo donax</name>
    <name type="common">Giant reed</name>
    <name type="synonym">Donax arundinaceus</name>
    <dbReference type="NCBI Taxonomy" id="35708"/>
    <lineage>
        <taxon>Eukaryota</taxon>
        <taxon>Viridiplantae</taxon>
        <taxon>Streptophyta</taxon>
        <taxon>Embryophyta</taxon>
        <taxon>Tracheophyta</taxon>
        <taxon>Spermatophyta</taxon>
        <taxon>Magnoliopsida</taxon>
        <taxon>Liliopsida</taxon>
        <taxon>Poales</taxon>
        <taxon>Poaceae</taxon>
        <taxon>PACMAD clade</taxon>
        <taxon>Arundinoideae</taxon>
        <taxon>Arundineae</taxon>
        <taxon>Arundo</taxon>
    </lineage>
</organism>
<protein>
    <submittedName>
        <fullName evidence="1">Uncharacterized protein</fullName>
    </submittedName>
</protein>
<sequence>MKQQNSNQSHTAQKWTLSFASQLKTWIRGPRHVYIHPPLPNETPKYTIVRVPTSKLRLVYRLDFLTTG</sequence>
<proteinExistence type="predicted"/>
<dbReference type="AlphaFoldDB" id="A0A0A9BYG3"/>
<reference evidence="1" key="2">
    <citation type="journal article" date="2015" name="Data Brief">
        <title>Shoot transcriptome of the giant reed, Arundo donax.</title>
        <authorList>
            <person name="Barrero R.A."/>
            <person name="Guerrero F.D."/>
            <person name="Moolhuijzen P."/>
            <person name="Goolsby J.A."/>
            <person name="Tidwell J."/>
            <person name="Bellgard S.E."/>
            <person name="Bellgard M.I."/>
        </authorList>
    </citation>
    <scope>NUCLEOTIDE SEQUENCE</scope>
    <source>
        <tissue evidence="1">Shoot tissue taken approximately 20 cm above the soil surface</tissue>
    </source>
</reference>
<accession>A0A0A9BYG3</accession>
<evidence type="ECO:0000313" key="1">
    <source>
        <dbReference type="EMBL" id="JAD67258.1"/>
    </source>
</evidence>